<sequence length="544" mass="57165">MRRIVTSLLIALAAVAAPQAAFAQDDEGAGSRKHIDVSPYIEAAQVVSKEFSPGDDFVTYTRIAAGVDANVQGRNSGGSVSLRYERRIGWRDGDPDGDLISGIARIGVAVLPNKALTIEAGGMAAQTRVTGNGSAILSPVVDNPGKSNIYAAYAGPSVHTNAGDLDIQGHYRFGYAKVEEPDALVTAPGADPLDVFDQSTIHDAEAHIGIRPQTVLPVGIGLGGGWVREDVSNLDQRVENRWARGDLALPLGPSLEVVGGVGYENVKVSNRDVLRDGSGDPVIGKDGRYVTDKSAPRQISFDTEGLIWDAGVVWRPSRRTELEAHVGRRYGSMSYYGSLSYKPSPRTSFNVGVYDTMSGFGGQVTNALAELPTDFEAVRNPISGDIGGCVESLQGGQCLTGVLNGIRSSTFRARGVAGTVAVQLGRLKAGIGAGYDNRKFIGAKGTILEDSSGVIDESVWAAAYLNGRIDENSSFSTSIYANWLDSGFDGAGSSSGYGASASYYRSITQHVSATAAVSVDGESRGDGTEDTISGAAMLGMRYSF</sequence>
<dbReference type="KEGG" id="acob:P0Y56_00995"/>
<dbReference type="AlphaFoldDB" id="A0AAJ5X770"/>
<organism evidence="2 3">
    <name type="scientific">Candidatus Andeanibacterium colombiense</name>
    <dbReference type="NCBI Taxonomy" id="3121345"/>
    <lineage>
        <taxon>Bacteria</taxon>
        <taxon>Pseudomonadati</taxon>
        <taxon>Pseudomonadota</taxon>
        <taxon>Alphaproteobacteria</taxon>
        <taxon>Sphingomonadales</taxon>
        <taxon>Sphingomonadaceae</taxon>
        <taxon>Candidatus Andeanibacterium</taxon>
    </lineage>
</organism>
<evidence type="ECO:0000313" key="2">
    <source>
        <dbReference type="EMBL" id="WEK46893.1"/>
    </source>
</evidence>
<dbReference type="EMBL" id="CP119316">
    <property type="protein sequence ID" value="WEK46893.1"/>
    <property type="molecule type" value="Genomic_DNA"/>
</dbReference>
<evidence type="ECO:0000256" key="1">
    <source>
        <dbReference type="SAM" id="SignalP"/>
    </source>
</evidence>
<keyword evidence="1" id="KW-0732">Signal</keyword>
<accession>A0AAJ5X770</accession>
<proteinExistence type="predicted"/>
<dbReference type="Proteomes" id="UP001218362">
    <property type="component" value="Chromosome"/>
</dbReference>
<dbReference type="SUPFAM" id="SSF56935">
    <property type="entry name" value="Porins"/>
    <property type="match status" value="1"/>
</dbReference>
<feature type="signal peptide" evidence="1">
    <location>
        <begin position="1"/>
        <end position="23"/>
    </location>
</feature>
<protein>
    <submittedName>
        <fullName evidence="2">Preprotein translocase subunit YajC</fullName>
    </submittedName>
</protein>
<evidence type="ECO:0000313" key="3">
    <source>
        <dbReference type="Proteomes" id="UP001218362"/>
    </source>
</evidence>
<name>A0AAJ5X770_9SPHN</name>
<feature type="chain" id="PRO_5042606903" evidence="1">
    <location>
        <begin position="24"/>
        <end position="544"/>
    </location>
</feature>
<reference evidence="2" key="1">
    <citation type="submission" date="2023-03" db="EMBL/GenBank/DDBJ databases">
        <title>Andean soil-derived lignocellulolytic bacterial consortium as a source of novel taxa and putative plastic-active enzymes.</title>
        <authorList>
            <person name="Diaz-Garcia L."/>
            <person name="Chuvochina M."/>
            <person name="Feuerriegel G."/>
            <person name="Bunk B."/>
            <person name="Sproer C."/>
            <person name="Streit W.R."/>
            <person name="Rodriguez L.M."/>
            <person name="Overmann J."/>
            <person name="Jimenez D.J."/>
        </authorList>
    </citation>
    <scope>NUCLEOTIDE SEQUENCE</scope>
    <source>
        <strain evidence="2">MAG 26</strain>
    </source>
</reference>
<gene>
    <name evidence="2" type="ORF">P0Y56_00995</name>
</gene>